<dbReference type="InterPro" id="IPR016181">
    <property type="entry name" value="Acyl_CoA_acyltransferase"/>
</dbReference>
<proteinExistence type="inferred from homology"/>
<protein>
    <submittedName>
        <fullName evidence="5">GNAT family N-acetyltransferase</fullName>
    </submittedName>
</protein>
<sequence length="184" mass="21591">MIKIKPITLKTKRLILRSYHCGDEINLFQNYFSDLAASKYLQRHPHRNQTQTRQTLENWAGQKWENSDPEFMWIIADHLTQQPIGILIFIQRHDIGEIHFGLGTPYQGQGLMYEAMTSVIQFLKQTKKLNKIETFCATEHLASRQVLEKTGFHKQQLLHAWTIFPLLGNDLKDCIQYILPLRSK</sequence>
<dbReference type="PANTHER" id="PTHR43792">
    <property type="entry name" value="GNAT FAMILY, PUTATIVE (AFU_ORTHOLOGUE AFUA_3G00765)-RELATED-RELATED"/>
    <property type="match status" value="1"/>
</dbReference>
<dbReference type="InterPro" id="IPR000182">
    <property type="entry name" value="GNAT_dom"/>
</dbReference>
<keyword evidence="1" id="KW-0808">Transferase</keyword>
<evidence type="ECO:0000259" key="4">
    <source>
        <dbReference type="Pfam" id="PF13302"/>
    </source>
</evidence>
<evidence type="ECO:0000256" key="2">
    <source>
        <dbReference type="ARBA" id="ARBA00023315"/>
    </source>
</evidence>
<organism evidence="5 6">
    <name type="scientific">Acinetobacter indicus</name>
    <dbReference type="NCBI Taxonomy" id="756892"/>
    <lineage>
        <taxon>Bacteria</taxon>
        <taxon>Pseudomonadati</taxon>
        <taxon>Pseudomonadota</taxon>
        <taxon>Gammaproteobacteria</taxon>
        <taxon>Moraxellales</taxon>
        <taxon>Moraxellaceae</taxon>
        <taxon>Acinetobacter</taxon>
    </lineage>
</organism>
<reference evidence="5" key="1">
    <citation type="submission" date="2023-10" db="EMBL/GenBank/DDBJ databases">
        <authorList>
            <person name="Sykes E.M.E."/>
            <person name="Khan I.U.H."/>
            <person name="Kumar A."/>
        </authorList>
    </citation>
    <scope>NUCLEOTIDE SEQUENCE</scope>
    <source>
        <strain evidence="5">IK5</strain>
    </source>
</reference>
<evidence type="ECO:0000313" key="6">
    <source>
        <dbReference type="Proteomes" id="UP001284654"/>
    </source>
</evidence>
<gene>
    <name evidence="5" type="ORF">MSG88_12350</name>
</gene>
<feature type="domain" description="N-acetyltransferase" evidence="4">
    <location>
        <begin position="13"/>
        <end position="153"/>
    </location>
</feature>
<evidence type="ECO:0000256" key="1">
    <source>
        <dbReference type="ARBA" id="ARBA00022679"/>
    </source>
</evidence>
<dbReference type="GO" id="GO:0016747">
    <property type="term" value="F:acyltransferase activity, transferring groups other than amino-acyl groups"/>
    <property type="evidence" value="ECO:0007669"/>
    <property type="project" value="InterPro"/>
</dbReference>
<accession>A0AAW8Z4P6</accession>
<dbReference type="AlphaFoldDB" id="A0AAW8Z4P6"/>
<dbReference type="PANTHER" id="PTHR43792:SF8">
    <property type="entry name" value="[RIBOSOMAL PROTEIN US5]-ALANINE N-ACETYLTRANSFERASE"/>
    <property type="match status" value="1"/>
</dbReference>
<dbReference type="Gene3D" id="3.40.630.30">
    <property type="match status" value="1"/>
</dbReference>
<dbReference type="Pfam" id="PF13302">
    <property type="entry name" value="Acetyltransf_3"/>
    <property type="match status" value="1"/>
</dbReference>
<comment type="similarity">
    <text evidence="3">Belongs to the acetyltransferase family. RimJ subfamily.</text>
</comment>
<keyword evidence="2" id="KW-0012">Acyltransferase</keyword>
<dbReference type="SUPFAM" id="SSF55729">
    <property type="entry name" value="Acyl-CoA N-acyltransferases (Nat)"/>
    <property type="match status" value="1"/>
</dbReference>
<dbReference type="InterPro" id="IPR051531">
    <property type="entry name" value="N-acetyltransferase"/>
</dbReference>
<evidence type="ECO:0000256" key="3">
    <source>
        <dbReference type="ARBA" id="ARBA00038502"/>
    </source>
</evidence>
<name>A0AAW8Z4P6_9GAMM</name>
<dbReference type="EMBL" id="JAWJYY010000001">
    <property type="protein sequence ID" value="MDV4316524.1"/>
    <property type="molecule type" value="Genomic_DNA"/>
</dbReference>
<comment type="caution">
    <text evidence="5">The sequence shown here is derived from an EMBL/GenBank/DDBJ whole genome shotgun (WGS) entry which is preliminary data.</text>
</comment>
<evidence type="ECO:0000313" key="5">
    <source>
        <dbReference type="EMBL" id="MDV4316524.1"/>
    </source>
</evidence>
<dbReference type="Proteomes" id="UP001284654">
    <property type="component" value="Unassembled WGS sequence"/>
</dbReference>
<dbReference type="RefSeq" id="WP_317306432.1">
    <property type="nucleotide sequence ID" value="NZ_JAWJYY010000001.1"/>
</dbReference>